<dbReference type="Gene3D" id="3.40.50.1440">
    <property type="entry name" value="Tubulin/FtsZ, GTPase domain"/>
    <property type="match status" value="1"/>
</dbReference>
<dbReference type="SUPFAM" id="SSF52490">
    <property type="entry name" value="Tubulin nucleotide-binding domain-like"/>
    <property type="match status" value="1"/>
</dbReference>
<keyword evidence="2" id="KW-1185">Reference proteome</keyword>
<dbReference type="RefSeq" id="YP_009010087.1">
    <property type="nucleotide sequence ID" value="NC_023610.1"/>
</dbReference>
<dbReference type="KEGG" id="vg:18500933"/>
<name>W8CZK9_9CAUD</name>
<accession>W8CZK9</accession>
<sequence>MSSRNTVSIYGCGGTGINIVSLLMKKNLAGLAEVKAHFVDTSRSNFSAIGGSNFRDEDCYIIPGATDGSGKERSTNYHPIARAIPDVLVSHPAGDLNILVFSGGGGSGSVIGPKLAEELLRQKKPTVFFVVGSAENSQTTKNTMDTWQTLNGIAKKNESTAVVFYEDNGSVAQDNDVDAQMVLGLLSILDLYSGEHDRLDSSDVHRFFNVKNGPGVALLDITPDYSHAKSLPYPLAVASLHGSVDGANPSLPSEYGCEGYRRVAEKNDLHFIIYTQDLAGVIAGLQKTVDNFEALARARKQRESVDVLDTAGLNDDGFKFSS</sequence>
<dbReference type="EMBL" id="KF623294">
    <property type="protein sequence ID" value="AGX01756.1"/>
    <property type="molecule type" value="Genomic_DNA"/>
</dbReference>
<proteinExistence type="predicted"/>
<evidence type="ECO:0000313" key="2">
    <source>
        <dbReference type="Proteomes" id="UP000204235"/>
    </source>
</evidence>
<dbReference type="GeneID" id="18500933"/>
<reference evidence="1 2" key="1">
    <citation type="journal article" date="2014" name="FEMS Microbiol. Lett.">
        <title>The genome of the Erwinia amylovora phage PhiEaH1 reveals greater diversity and broadens the applicability of phages for the treatment of fire blight.</title>
        <authorList>
            <person name="Meczker K."/>
            <person name="Domotor D."/>
            <person name="Vass J."/>
            <person name="Rakhely G."/>
            <person name="Schneider G."/>
            <person name="Kovacs T."/>
        </authorList>
    </citation>
    <scope>NUCLEOTIDE SEQUENCE [LARGE SCALE GENOMIC DNA]</scope>
</reference>
<organism evidence="1 2">
    <name type="scientific">Erwinia phage PhiEaH1</name>
    <dbReference type="NCBI Taxonomy" id="1401669"/>
    <lineage>
        <taxon>Viruses</taxon>
        <taxon>Duplodnaviria</taxon>
        <taxon>Heunggongvirae</taxon>
        <taxon>Uroviricota</taxon>
        <taxon>Caudoviricetes</taxon>
        <taxon>Chimalliviridae</taxon>
        <taxon>Iapetusvirus</taxon>
        <taxon>Iapetusvirus EaH1</taxon>
    </lineage>
</organism>
<dbReference type="InterPro" id="IPR036525">
    <property type="entry name" value="Tubulin/FtsZ_GTPase_sf"/>
</dbReference>
<evidence type="ECO:0000313" key="1">
    <source>
        <dbReference type="EMBL" id="AGX01756.1"/>
    </source>
</evidence>
<dbReference type="Proteomes" id="UP000204235">
    <property type="component" value="Segment"/>
</dbReference>
<protein>
    <submittedName>
        <fullName evidence="1">Putative tubulin-like protein</fullName>
    </submittedName>
</protein>